<protein>
    <recommendedName>
        <fullName evidence="16">Double-strand break repair protein</fullName>
    </recommendedName>
</protein>
<keyword evidence="12 16" id="KW-0234">DNA repair</keyword>
<dbReference type="GO" id="GO:0000724">
    <property type="term" value="P:double-strand break repair via homologous recombination"/>
    <property type="evidence" value="ECO:0007669"/>
    <property type="project" value="TreeGrafter"/>
</dbReference>
<dbReference type="GO" id="GO:0030145">
    <property type="term" value="F:manganese ion binding"/>
    <property type="evidence" value="ECO:0007669"/>
    <property type="project" value="UniProtKB-UniRule"/>
</dbReference>
<feature type="active site" description="Proton donor" evidence="17">
    <location>
        <position position="205"/>
    </location>
</feature>
<evidence type="ECO:0000256" key="14">
    <source>
        <dbReference type="ARBA" id="ARBA00023242"/>
    </source>
</evidence>
<dbReference type="GO" id="GO:0030870">
    <property type="term" value="C:Mre11 complex"/>
    <property type="evidence" value="ECO:0007669"/>
    <property type="project" value="UniProtKB-UniRule"/>
</dbReference>
<dbReference type="GO" id="GO:0097552">
    <property type="term" value="P:mitochondrial double-strand break repair via homologous recombination"/>
    <property type="evidence" value="ECO:0007669"/>
    <property type="project" value="TreeGrafter"/>
</dbReference>
<dbReference type="PANTHER" id="PTHR10139">
    <property type="entry name" value="DOUBLE-STRAND BREAK REPAIR PROTEIN MRE11"/>
    <property type="match status" value="1"/>
</dbReference>
<proteinExistence type="inferred from homology"/>
<dbReference type="Pfam" id="PF00149">
    <property type="entry name" value="Metallophos"/>
    <property type="match status" value="1"/>
</dbReference>
<evidence type="ECO:0000256" key="3">
    <source>
        <dbReference type="ARBA" id="ARBA00004286"/>
    </source>
</evidence>
<evidence type="ECO:0000256" key="8">
    <source>
        <dbReference type="ARBA" id="ARBA00022759"/>
    </source>
</evidence>
<evidence type="ECO:0000256" key="15">
    <source>
        <dbReference type="ARBA" id="ARBA00023254"/>
    </source>
</evidence>
<evidence type="ECO:0000256" key="9">
    <source>
        <dbReference type="ARBA" id="ARBA00022763"/>
    </source>
</evidence>
<evidence type="ECO:0000256" key="4">
    <source>
        <dbReference type="ARBA" id="ARBA00009028"/>
    </source>
</evidence>
<evidence type="ECO:0000256" key="17">
    <source>
        <dbReference type="PIRSR" id="PIRSR000882-1"/>
    </source>
</evidence>
<keyword evidence="10 16" id="KW-0378">Hydrolase</keyword>
<evidence type="ECO:0000256" key="2">
    <source>
        <dbReference type="ARBA" id="ARBA00004123"/>
    </source>
</evidence>
<keyword evidence="7" id="KW-0479">Metal-binding</keyword>
<dbReference type="Gene3D" id="3.30.110.110">
    <property type="entry name" value="Mre11, capping domain"/>
    <property type="match status" value="1"/>
</dbReference>
<dbReference type="GO" id="GO:0007095">
    <property type="term" value="P:mitotic G2 DNA damage checkpoint signaling"/>
    <property type="evidence" value="ECO:0007669"/>
    <property type="project" value="TreeGrafter"/>
</dbReference>
<keyword evidence="15 16" id="KW-0469">Meiosis</keyword>
<keyword evidence="5" id="KW-0158">Chromosome</keyword>
<dbReference type="Gene3D" id="3.60.21.10">
    <property type="match status" value="1"/>
</dbReference>
<dbReference type="GO" id="GO:0008296">
    <property type="term" value="F:3'-5'-DNA exonuclease activity"/>
    <property type="evidence" value="ECO:0007669"/>
    <property type="project" value="InterPro"/>
</dbReference>
<keyword evidence="11 16" id="KW-0269">Exonuclease</keyword>
<accession>J5TQ87</accession>
<dbReference type="InterPro" id="IPR004843">
    <property type="entry name" value="Calcineurin-like_PHP"/>
</dbReference>
<evidence type="ECO:0000256" key="5">
    <source>
        <dbReference type="ARBA" id="ARBA00022454"/>
    </source>
</evidence>
<dbReference type="GO" id="GO:0000723">
    <property type="term" value="P:telomere maintenance"/>
    <property type="evidence" value="ECO:0007669"/>
    <property type="project" value="TreeGrafter"/>
</dbReference>
<dbReference type="Proteomes" id="UP000002748">
    <property type="component" value="Unassembled WGS sequence"/>
</dbReference>
<feature type="compositionally biased region" description="Low complexity" evidence="18">
    <location>
        <begin position="682"/>
        <end position="727"/>
    </location>
</feature>
<dbReference type="PIRSF" id="PIRSF000882">
    <property type="entry name" value="DSB_repair_MRE11"/>
    <property type="match status" value="1"/>
</dbReference>
<dbReference type="AlphaFoldDB" id="J5TQ87"/>
<dbReference type="SUPFAM" id="SSF56300">
    <property type="entry name" value="Metallo-dependent phosphatases"/>
    <property type="match status" value="1"/>
</dbReference>
<dbReference type="GO" id="GO:0042138">
    <property type="term" value="P:meiotic DNA double-strand break formation"/>
    <property type="evidence" value="ECO:0007669"/>
    <property type="project" value="TreeGrafter"/>
</dbReference>
<keyword evidence="8 16" id="KW-0255">Endonuclease</keyword>
<keyword evidence="13 16" id="KW-0464">Manganese</keyword>
<dbReference type="OrthoDB" id="30417at2759"/>
<evidence type="ECO:0000256" key="12">
    <source>
        <dbReference type="ARBA" id="ARBA00023204"/>
    </source>
</evidence>
<comment type="caution">
    <text evidence="20">The sequence shown here is derived from an EMBL/GenBank/DDBJ whole genome shotgun (WGS) entry which is preliminary data.</text>
</comment>
<dbReference type="CDD" id="cd00840">
    <property type="entry name" value="MPP_Mre11_N"/>
    <property type="match status" value="1"/>
</dbReference>
<comment type="function">
    <text evidence="16">Core component of the MRN complex, which plays a central role in double-strand break (DSB) repair, DNA recombination, maintenance of telomere integrity and meiosis. The MRN complex is involved in the repair of DNA double-strand breaks (DSBs) via homologous recombination (HR), an error-free mechanism which primarily occurs during S and G2 phases. The complex (1) mediates the end resection of damaged DNA, which generates proper single-stranded DNA, a key initial steps in HR, and is (2) required for the recruitment of other repair factors and efficient activation of ATM and ATR upon DNA damage. Within the MRN complex, MRE11 possesses both single-strand endonuclease activity and double-strand-specific 3'-5' exonuclease activity. MRE11 first endonucleolytically cleaves the 5' strand at DNA DSB ends to prevent non-homologous end joining (NHEJ) and licence HR. It then generates a single-stranded DNA gap via 3' to 5' exonucleolytic degradation, which is required for single-strand invasion and recombination.</text>
</comment>
<evidence type="ECO:0000256" key="16">
    <source>
        <dbReference type="PIRNR" id="PIRNR000882"/>
    </source>
</evidence>
<reference evidence="20 21" key="1">
    <citation type="journal article" date="2012" name="Eukaryot. Cell">
        <title>Draft genome sequence of CBS 2479, the standard type strain of Trichosporon asahii.</title>
        <authorList>
            <person name="Yang R.Y."/>
            <person name="Li H.T."/>
            <person name="Zhu H."/>
            <person name="Zhou G.P."/>
            <person name="Wang M."/>
            <person name="Wang L."/>
        </authorList>
    </citation>
    <scope>NUCLEOTIDE SEQUENCE [LARGE SCALE GENOMIC DNA]</scope>
    <source>
        <strain evidence="21">ATCC 90039 / CBS 2479 / JCM 2466 / KCTC 7840 / NCYC 2677 / UAMH 7654</strain>
    </source>
</reference>
<evidence type="ECO:0000256" key="7">
    <source>
        <dbReference type="ARBA" id="ARBA00022723"/>
    </source>
</evidence>
<evidence type="ECO:0000259" key="19">
    <source>
        <dbReference type="SMART" id="SM01347"/>
    </source>
</evidence>
<dbReference type="KEGG" id="tasa:A1Q1_06649"/>
<dbReference type="SMART" id="SM01347">
    <property type="entry name" value="Mre11_DNA_bind"/>
    <property type="match status" value="1"/>
</dbReference>
<dbReference type="GO" id="GO:0000014">
    <property type="term" value="F:single-stranded DNA endodeoxyribonuclease activity"/>
    <property type="evidence" value="ECO:0007669"/>
    <property type="project" value="TreeGrafter"/>
</dbReference>
<evidence type="ECO:0000313" key="21">
    <source>
        <dbReference type="Proteomes" id="UP000002748"/>
    </source>
</evidence>
<dbReference type="GeneID" id="25990161"/>
<dbReference type="InterPro" id="IPR003701">
    <property type="entry name" value="Mre11"/>
</dbReference>
<comment type="subcellular location">
    <subcellularLocation>
        <location evidence="3">Chromosome</location>
    </subcellularLocation>
    <subcellularLocation>
        <location evidence="2 16">Nucleus</location>
    </subcellularLocation>
</comment>
<dbReference type="Pfam" id="PF04152">
    <property type="entry name" value="Mre11_DNA_bind"/>
    <property type="match status" value="1"/>
</dbReference>
<dbReference type="GO" id="GO:0006303">
    <property type="term" value="P:double-strand break repair via nonhomologous end joining"/>
    <property type="evidence" value="ECO:0007669"/>
    <property type="project" value="TreeGrafter"/>
</dbReference>
<organism evidence="20 21">
    <name type="scientific">Trichosporon asahii var. asahii (strain ATCC 90039 / CBS 2479 / JCM 2466 / KCTC 7840 / NBRC 103889/ NCYC 2677 / UAMH 7654)</name>
    <name type="common">Yeast</name>
    <dbReference type="NCBI Taxonomy" id="1186058"/>
    <lineage>
        <taxon>Eukaryota</taxon>
        <taxon>Fungi</taxon>
        <taxon>Dikarya</taxon>
        <taxon>Basidiomycota</taxon>
        <taxon>Agaricomycotina</taxon>
        <taxon>Tremellomycetes</taxon>
        <taxon>Trichosporonales</taxon>
        <taxon>Trichosporonaceae</taxon>
        <taxon>Trichosporon</taxon>
    </lineage>
</organism>
<evidence type="ECO:0000256" key="18">
    <source>
        <dbReference type="SAM" id="MobiDB-lite"/>
    </source>
</evidence>
<comment type="cofactor">
    <cofactor evidence="1 16">
        <name>Mn(2+)</name>
        <dbReference type="ChEBI" id="CHEBI:29035"/>
    </cofactor>
</comment>
<dbReference type="InterPro" id="IPR029052">
    <property type="entry name" value="Metallo-depent_PP-like"/>
</dbReference>
<dbReference type="GO" id="GO:0035861">
    <property type="term" value="C:site of double-strand break"/>
    <property type="evidence" value="ECO:0007669"/>
    <property type="project" value="TreeGrafter"/>
</dbReference>
<evidence type="ECO:0000256" key="10">
    <source>
        <dbReference type="ARBA" id="ARBA00022801"/>
    </source>
</evidence>
<feature type="region of interest" description="Disordered" evidence="18">
    <location>
        <begin position="558"/>
        <end position="751"/>
    </location>
</feature>
<dbReference type="PANTHER" id="PTHR10139:SF1">
    <property type="entry name" value="DOUBLE-STRAND BREAK REPAIR PROTEIN MRE11"/>
    <property type="match status" value="1"/>
</dbReference>
<keyword evidence="9 16" id="KW-0227">DNA damage</keyword>
<feature type="domain" description="Mre11 DNA-binding" evidence="19">
    <location>
        <begin position="354"/>
        <end position="529"/>
    </location>
</feature>
<dbReference type="RefSeq" id="XP_014183173.1">
    <property type="nucleotide sequence ID" value="XM_014327698.1"/>
</dbReference>
<dbReference type="GO" id="GO:0031573">
    <property type="term" value="P:mitotic intra-S DNA damage checkpoint signaling"/>
    <property type="evidence" value="ECO:0007669"/>
    <property type="project" value="TreeGrafter"/>
</dbReference>
<dbReference type="VEuPathDB" id="FungiDB:A1Q1_06649"/>
<dbReference type="EMBL" id="ALBS01000034">
    <property type="protein sequence ID" value="EJT52111.1"/>
    <property type="molecule type" value="Genomic_DNA"/>
</dbReference>
<evidence type="ECO:0000313" key="20">
    <source>
        <dbReference type="EMBL" id="EJT52111.1"/>
    </source>
</evidence>
<evidence type="ECO:0000256" key="11">
    <source>
        <dbReference type="ARBA" id="ARBA00022839"/>
    </source>
</evidence>
<dbReference type="InterPro" id="IPR041796">
    <property type="entry name" value="Mre11_N"/>
</dbReference>
<keyword evidence="6 16" id="KW-0540">Nuclease</keyword>
<gene>
    <name evidence="20" type="ORF">A1Q1_06649</name>
</gene>
<dbReference type="InterPro" id="IPR007281">
    <property type="entry name" value="Mre11_DNA-bd"/>
</dbReference>
<comment type="similarity">
    <text evidence="4 16">Belongs to the MRE11/RAD32 family.</text>
</comment>
<evidence type="ECO:0000256" key="13">
    <source>
        <dbReference type="ARBA" id="ARBA00023211"/>
    </source>
</evidence>
<name>J5TQ87_TRIAS</name>
<feature type="compositionally biased region" description="Low complexity" evidence="18">
    <location>
        <begin position="626"/>
        <end position="636"/>
    </location>
</feature>
<sequence>MALKRAASRLPAWDTGSWRRMGQVTGGKFRSKASAISNVTNERIGLALKLGHYPTIAPNGKARPPPTIGHVSGAIWSQSELDYKSSSRCQALTASCFRILLATDNHIGYAEKDPVRGQDSINTFREILELARDYEVDFILLAGDLFHENRPSRTCMHQVIALLREYTLGDKPVPFELLSDPFPAINYEDPNLNVGIPVFAIHGNHDDPQGTGPEGALCALDVLSVSGTLNYFGKIQLSADEATETEDSGIRIRPVLLRKGTTHLAMYGIGNVKDSRMHYELRSNRVKMYMPEGGGVAEDDWFNMLLIHQNRVKHGVQSNVPEGMSRASLTTSLNPEAQSPRALPQAKHYQRDKFQIEQIPLKTVRPFEHEEVHLAEVAASDEAPIDLEDKDTITAYLREKVKWEETHDPDTEQMMLPLIRLKVETTGAKEMTNPVRFGQDYIGCVANPRDILQYYRKKQMGDRKSANKPDMPEFDMEWEGEEGVDGEEPMTVRDRLAKLEMSSLVKGYLKAQELQVLAENGLENAVMRFVDKEDKDAIKELDALKGLGKDMRKRAVHNEEDLEEHLSRAKEAAVAQWADHDPAETRTKGKGRANKRTQDSDQDSMAYDSMMEEDEVEEPPKRASSKRTTTSAARSTRTAKKQPLFDKGSESSDQASDNSVELVESSPDPAPRKRGATRAGQTKTTKAASSSSSRATPAPSTSRRAAAPTARGSARGRGRSNAASGGTQTQLSFAKAPRATGRKLVDSSDSE</sequence>
<dbReference type="InterPro" id="IPR038487">
    <property type="entry name" value="Mre11_capping_dom"/>
</dbReference>
<feature type="compositionally biased region" description="Basic and acidic residues" evidence="18">
    <location>
        <begin position="558"/>
        <end position="571"/>
    </location>
</feature>
<feature type="compositionally biased region" description="Basic and acidic residues" evidence="18">
    <location>
        <begin position="578"/>
        <end position="587"/>
    </location>
</feature>
<dbReference type="HOGENOM" id="CLU_009535_3_1_1"/>
<evidence type="ECO:0000256" key="1">
    <source>
        <dbReference type="ARBA" id="ARBA00001936"/>
    </source>
</evidence>
<keyword evidence="14 16" id="KW-0539">Nucleus</keyword>
<evidence type="ECO:0000256" key="6">
    <source>
        <dbReference type="ARBA" id="ARBA00022722"/>
    </source>
</evidence>